<gene>
    <name evidence="1" type="ORF">BJ508DRAFT_311133</name>
</gene>
<keyword evidence="2" id="KW-1185">Reference proteome</keyword>
<accession>A0A3N4HV52</accession>
<sequence>MQLAFLPTTTSLLAASLHVFNNLHHYAPTPSRTAQTAPRKATQSRLDNSQNHFLQYQLHLIDFQQFDDTLRYRDHGQNFGANMAVHDDCSSETKIMGRGDSGLCTLCPQISGRLPTTTSGICTYQSPRSISVFSHWHIQYNSYSSFPQSPNISRTIGKQARAGIWAASRDEATDPQADRGWMIWDGSLR</sequence>
<organism evidence="1 2">
    <name type="scientific">Ascobolus immersus RN42</name>
    <dbReference type="NCBI Taxonomy" id="1160509"/>
    <lineage>
        <taxon>Eukaryota</taxon>
        <taxon>Fungi</taxon>
        <taxon>Dikarya</taxon>
        <taxon>Ascomycota</taxon>
        <taxon>Pezizomycotina</taxon>
        <taxon>Pezizomycetes</taxon>
        <taxon>Pezizales</taxon>
        <taxon>Ascobolaceae</taxon>
        <taxon>Ascobolus</taxon>
    </lineage>
</organism>
<dbReference type="EMBL" id="ML119745">
    <property type="protein sequence ID" value="RPA76408.1"/>
    <property type="molecule type" value="Genomic_DNA"/>
</dbReference>
<evidence type="ECO:0000313" key="2">
    <source>
        <dbReference type="Proteomes" id="UP000275078"/>
    </source>
</evidence>
<dbReference type="Proteomes" id="UP000275078">
    <property type="component" value="Unassembled WGS sequence"/>
</dbReference>
<name>A0A3N4HV52_ASCIM</name>
<proteinExistence type="predicted"/>
<reference evidence="1 2" key="1">
    <citation type="journal article" date="2018" name="Nat. Ecol. Evol.">
        <title>Pezizomycetes genomes reveal the molecular basis of ectomycorrhizal truffle lifestyle.</title>
        <authorList>
            <person name="Murat C."/>
            <person name="Payen T."/>
            <person name="Noel B."/>
            <person name="Kuo A."/>
            <person name="Morin E."/>
            <person name="Chen J."/>
            <person name="Kohler A."/>
            <person name="Krizsan K."/>
            <person name="Balestrini R."/>
            <person name="Da Silva C."/>
            <person name="Montanini B."/>
            <person name="Hainaut M."/>
            <person name="Levati E."/>
            <person name="Barry K.W."/>
            <person name="Belfiori B."/>
            <person name="Cichocki N."/>
            <person name="Clum A."/>
            <person name="Dockter R.B."/>
            <person name="Fauchery L."/>
            <person name="Guy J."/>
            <person name="Iotti M."/>
            <person name="Le Tacon F."/>
            <person name="Lindquist E.A."/>
            <person name="Lipzen A."/>
            <person name="Malagnac F."/>
            <person name="Mello A."/>
            <person name="Molinier V."/>
            <person name="Miyauchi S."/>
            <person name="Poulain J."/>
            <person name="Riccioni C."/>
            <person name="Rubini A."/>
            <person name="Sitrit Y."/>
            <person name="Splivallo R."/>
            <person name="Traeger S."/>
            <person name="Wang M."/>
            <person name="Zifcakova L."/>
            <person name="Wipf D."/>
            <person name="Zambonelli A."/>
            <person name="Paolocci F."/>
            <person name="Nowrousian M."/>
            <person name="Ottonello S."/>
            <person name="Baldrian P."/>
            <person name="Spatafora J.W."/>
            <person name="Henrissat B."/>
            <person name="Nagy L.G."/>
            <person name="Aury J.M."/>
            <person name="Wincker P."/>
            <person name="Grigoriev I.V."/>
            <person name="Bonfante P."/>
            <person name="Martin F.M."/>
        </authorList>
    </citation>
    <scope>NUCLEOTIDE SEQUENCE [LARGE SCALE GENOMIC DNA]</scope>
    <source>
        <strain evidence="1 2">RN42</strain>
    </source>
</reference>
<dbReference type="AlphaFoldDB" id="A0A3N4HV52"/>
<evidence type="ECO:0000313" key="1">
    <source>
        <dbReference type="EMBL" id="RPA76408.1"/>
    </source>
</evidence>
<protein>
    <submittedName>
        <fullName evidence="1">Uncharacterized protein</fullName>
    </submittedName>
</protein>